<sequence length="108" mass="12683">MPAGGIRLGKQTIIQEGLTPAGDYSRGMRLKEWTRFEIKWFRLSFYRGLNPVYIMPAVGIRLGKQTIIQEGLTPAGDYSIGMRLKEWTRFEIKWFRLSFYKGFKPYVR</sequence>
<dbReference type="AlphaFoldDB" id="A0AAV4QLM9"/>
<comment type="caution">
    <text evidence="1">The sequence shown here is derived from an EMBL/GenBank/DDBJ whole genome shotgun (WGS) entry which is preliminary data.</text>
</comment>
<protein>
    <submittedName>
        <fullName evidence="1">Uncharacterized protein</fullName>
    </submittedName>
</protein>
<accession>A0AAV4QLM9</accession>
<dbReference type="Proteomes" id="UP001054945">
    <property type="component" value="Unassembled WGS sequence"/>
</dbReference>
<name>A0AAV4QLM9_CAEEX</name>
<keyword evidence="2" id="KW-1185">Reference proteome</keyword>
<proteinExistence type="predicted"/>
<organism evidence="1 2">
    <name type="scientific">Caerostris extrusa</name>
    <name type="common">Bark spider</name>
    <name type="synonym">Caerostris bankana</name>
    <dbReference type="NCBI Taxonomy" id="172846"/>
    <lineage>
        <taxon>Eukaryota</taxon>
        <taxon>Metazoa</taxon>
        <taxon>Ecdysozoa</taxon>
        <taxon>Arthropoda</taxon>
        <taxon>Chelicerata</taxon>
        <taxon>Arachnida</taxon>
        <taxon>Araneae</taxon>
        <taxon>Araneomorphae</taxon>
        <taxon>Entelegynae</taxon>
        <taxon>Araneoidea</taxon>
        <taxon>Araneidae</taxon>
        <taxon>Caerostris</taxon>
    </lineage>
</organism>
<gene>
    <name evidence="1" type="ORF">CEXT_807031</name>
</gene>
<reference evidence="1 2" key="1">
    <citation type="submission" date="2021-06" db="EMBL/GenBank/DDBJ databases">
        <title>Caerostris extrusa draft genome.</title>
        <authorList>
            <person name="Kono N."/>
            <person name="Arakawa K."/>
        </authorList>
    </citation>
    <scope>NUCLEOTIDE SEQUENCE [LARGE SCALE GENOMIC DNA]</scope>
</reference>
<evidence type="ECO:0000313" key="1">
    <source>
        <dbReference type="EMBL" id="GIY10958.1"/>
    </source>
</evidence>
<evidence type="ECO:0000313" key="2">
    <source>
        <dbReference type="Proteomes" id="UP001054945"/>
    </source>
</evidence>
<dbReference type="EMBL" id="BPLR01006583">
    <property type="protein sequence ID" value="GIY10958.1"/>
    <property type="molecule type" value="Genomic_DNA"/>
</dbReference>